<organism evidence="1 2">
    <name type="scientific">Cordylochernes scorpioides</name>
    <dbReference type="NCBI Taxonomy" id="51811"/>
    <lineage>
        <taxon>Eukaryota</taxon>
        <taxon>Metazoa</taxon>
        <taxon>Ecdysozoa</taxon>
        <taxon>Arthropoda</taxon>
        <taxon>Chelicerata</taxon>
        <taxon>Arachnida</taxon>
        <taxon>Pseudoscorpiones</taxon>
        <taxon>Cheliferoidea</taxon>
        <taxon>Chernetidae</taxon>
        <taxon>Cordylochernes</taxon>
    </lineage>
</organism>
<dbReference type="Proteomes" id="UP001235939">
    <property type="component" value="Chromosome 22"/>
</dbReference>
<dbReference type="EMBL" id="CP092884">
    <property type="protein sequence ID" value="UYV83144.1"/>
    <property type="molecule type" value="Genomic_DNA"/>
</dbReference>
<dbReference type="SUPFAM" id="SSF56219">
    <property type="entry name" value="DNase I-like"/>
    <property type="match status" value="1"/>
</dbReference>
<sequence length="306" mass="34839">MGKLQDLRFKLLGHPPYSPDLASISSHTFASNEEVERAVDNSLFKTHFRGRKYWRNAGPNGGGGLLTLIKDLSFEEIVTPSTTQTELQAFKIHLPNQRPLTIVNTYHPPQKPGPELDLVAHLLDPNILILGDFKSKHQSWGCSLNNTEGSAPSLMTTTSQLCLLRVKIKTPLNSSLEDKWKNWKSAVLISAKQNISRGNRKFYIPGYREVLDLLKDEIEDRNQVYKDLIENNNTLLIRDYNHLAAKIKLKADQIKQNKWIELCSSINPKTRNTKLWRLLHIRTLHLTAAQIPSRIILEIPSQTNKA</sequence>
<name>A0ABY6LPK8_9ARAC</name>
<gene>
    <name evidence="1" type="ORF">LAZ67_22002412</name>
</gene>
<evidence type="ECO:0000313" key="2">
    <source>
        <dbReference type="Proteomes" id="UP001235939"/>
    </source>
</evidence>
<keyword evidence="2" id="KW-1185">Reference proteome</keyword>
<proteinExistence type="predicted"/>
<reference evidence="1 2" key="1">
    <citation type="submission" date="2022-03" db="EMBL/GenBank/DDBJ databases">
        <title>A chromosomal length assembly of Cordylochernes scorpioides.</title>
        <authorList>
            <person name="Zeh D."/>
            <person name="Zeh J."/>
        </authorList>
    </citation>
    <scope>NUCLEOTIDE SEQUENCE [LARGE SCALE GENOMIC DNA]</scope>
    <source>
        <strain evidence="1">IN4F17</strain>
        <tissue evidence="1">Whole Body</tissue>
    </source>
</reference>
<accession>A0ABY6LPK8</accession>
<evidence type="ECO:0008006" key="3">
    <source>
        <dbReference type="Google" id="ProtNLM"/>
    </source>
</evidence>
<evidence type="ECO:0000313" key="1">
    <source>
        <dbReference type="EMBL" id="UYV83144.1"/>
    </source>
</evidence>
<dbReference type="Gene3D" id="3.60.10.10">
    <property type="entry name" value="Endonuclease/exonuclease/phosphatase"/>
    <property type="match status" value="1"/>
</dbReference>
<protein>
    <recommendedName>
        <fullName evidence="3">Endonuclease/exonuclease/phosphatase domain-containing protein</fullName>
    </recommendedName>
</protein>
<dbReference type="InterPro" id="IPR036691">
    <property type="entry name" value="Endo/exonu/phosph_ase_sf"/>
</dbReference>